<gene>
    <name evidence="1" type="ORF">SAMN05216313_1613</name>
</gene>
<dbReference type="EMBL" id="FOIM01000061">
    <property type="protein sequence ID" value="SEU21400.1"/>
    <property type="molecule type" value="Genomic_DNA"/>
</dbReference>
<dbReference type="Proteomes" id="UP000198508">
    <property type="component" value="Unassembled WGS sequence"/>
</dbReference>
<organism evidence="1 2">
    <name type="scientific">Enterocloster lavalensis</name>
    <dbReference type="NCBI Taxonomy" id="460384"/>
    <lineage>
        <taxon>Bacteria</taxon>
        <taxon>Bacillati</taxon>
        <taxon>Bacillota</taxon>
        <taxon>Clostridia</taxon>
        <taxon>Lachnospirales</taxon>
        <taxon>Lachnospiraceae</taxon>
        <taxon>Enterocloster</taxon>
    </lineage>
</organism>
<dbReference type="STRING" id="460384.SAMN05216313_1613"/>
<protein>
    <submittedName>
        <fullName evidence="1">Predicted DNA-binding transcriptional regulator YafY, contains an HTH and WYL domains</fullName>
    </submittedName>
</protein>
<name>A0A1I0KB34_9FIRM</name>
<dbReference type="GeneID" id="93279490"/>
<keyword evidence="1" id="KW-0238">DNA-binding</keyword>
<evidence type="ECO:0000313" key="2">
    <source>
        <dbReference type="Proteomes" id="UP000198508"/>
    </source>
</evidence>
<reference evidence="2" key="1">
    <citation type="submission" date="2016-10" db="EMBL/GenBank/DDBJ databases">
        <authorList>
            <person name="Varghese N."/>
            <person name="Submissions S."/>
        </authorList>
    </citation>
    <scope>NUCLEOTIDE SEQUENCE [LARGE SCALE GENOMIC DNA]</scope>
    <source>
        <strain evidence="2">NLAE-zl-G277</strain>
    </source>
</reference>
<evidence type="ECO:0000313" key="1">
    <source>
        <dbReference type="EMBL" id="SEU21400.1"/>
    </source>
</evidence>
<keyword evidence="2" id="KW-1185">Reference proteome</keyword>
<dbReference type="GO" id="GO:0003677">
    <property type="term" value="F:DNA binding"/>
    <property type="evidence" value="ECO:0007669"/>
    <property type="project" value="UniProtKB-KW"/>
</dbReference>
<sequence>MAAELFDKIYGRYYYVVRRMLEAGARAPLTRRDMDAVCGAYSYRESALTIVPKLTDGGWALFEQREDKTYAPVLHHPDQLKPPLTGLQKSWLKSLLADPRVRLFFTDSQLAEVAEALGDAEALYDPGDFHYFDRYLDGDDYASELYRKNFQAVLEALEQNRTLKILYQGPKNGRSSFEAAPCQLQYSSKDDKFRLVCLRRSHGRFSRSILLNMARIQVCVPGSGAVPPEAAALRFSSSCKAVEPVRLKISGERNSLERCMLHFANYEKHTEYDEEEKAWICSIYYDMADETELLIEVLSFGPVVQVLGPESFLRQIRARVKRQHQLFYEMTE</sequence>
<proteinExistence type="predicted"/>
<dbReference type="AlphaFoldDB" id="A0A1I0KB34"/>
<dbReference type="RefSeq" id="WP_092371877.1">
    <property type="nucleotide sequence ID" value="NZ_DAINWJ010000430.1"/>
</dbReference>
<accession>A0A1I0KB34</accession>